<keyword evidence="11" id="KW-1185">Reference proteome</keyword>
<dbReference type="Proteomes" id="UP001318860">
    <property type="component" value="Unassembled WGS sequence"/>
</dbReference>
<gene>
    <name evidence="10" type="ORF">DH2020_023452</name>
</gene>
<organism evidence="10 11">
    <name type="scientific">Rehmannia glutinosa</name>
    <name type="common">Chinese foxglove</name>
    <dbReference type="NCBI Taxonomy" id="99300"/>
    <lineage>
        <taxon>Eukaryota</taxon>
        <taxon>Viridiplantae</taxon>
        <taxon>Streptophyta</taxon>
        <taxon>Embryophyta</taxon>
        <taxon>Tracheophyta</taxon>
        <taxon>Spermatophyta</taxon>
        <taxon>Magnoliopsida</taxon>
        <taxon>eudicotyledons</taxon>
        <taxon>Gunneridae</taxon>
        <taxon>Pentapetalae</taxon>
        <taxon>asterids</taxon>
        <taxon>lamiids</taxon>
        <taxon>Lamiales</taxon>
        <taxon>Orobanchaceae</taxon>
        <taxon>Rehmannieae</taxon>
        <taxon>Rehmannia</taxon>
    </lineage>
</organism>
<keyword evidence="6" id="KW-0131">Cell cycle</keyword>
<evidence type="ECO:0000256" key="1">
    <source>
        <dbReference type="ARBA" id="ARBA00004413"/>
    </source>
</evidence>
<comment type="similarity">
    <text evidence="7">Belongs to the SOSEKI family.</text>
</comment>
<proteinExistence type="inferred from homology"/>
<evidence type="ECO:0000256" key="8">
    <source>
        <dbReference type="SAM" id="MobiDB-lite"/>
    </source>
</evidence>
<keyword evidence="3" id="KW-1003">Cell membrane</keyword>
<evidence type="ECO:0000256" key="6">
    <source>
        <dbReference type="ARBA" id="ARBA00023306"/>
    </source>
</evidence>
<evidence type="ECO:0000256" key="2">
    <source>
        <dbReference type="ARBA" id="ARBA00022473"/>
    </source>
</evidence>
<dbReference type="InterPro" id="IPR048351">
    <property type="entry name" value="SOK_DIX"/>
</dbReference>
<evidence type="ECO:0000256" key="7">
    <source>
        <dbReference type="ARBA" id="ARBA00024211"/>
    </source>
</evidence>
<feature type="domain" description="SOSEKI DIX-like" evidence="9">
    <location>
        <begin position="13"/>
        <end position="99"/>
    </location>
</feature>
<feature type="compositionally biased region" description="Basic and acidic residues" evidence="8">
    <location>
        <begin position="155"/>
        <end position="171"/>
    </location>
</feature>
<evidence type="ECO:0000256" key="4">
    <source>
        <dbReference type="ARBA" id="ARBA00022618"/>
    </source>
</evidence>
<evidence type="ECO:0000313" key="10">
    <source>
        <dbReference type="EMBL" id="KAK6143104.1"/>
    </source>
</evidence>
<keyword evidence="2" id="KW-0217">Developmental protein</keyword>
<dbReference type="EMBL" id="JABTTQ020000013">
    <property type="protein sequence ID" value="KAK6143104.1"/>
    <property type="molecule type" value="Genomic_DNA"/>
</dbReference>
<keyword evidence="4" id="KW-0132">Cell division</keyword>
<feature type="region of interest" description="Disordered" evidence="8">
    <location>
        <begin position="143"/>
        <end position="186"/>
    </location>
</feature>
<comment type="subcellular location">
    <subcellularLocation>
        <location evidence="1">Cell membrane</location>
        <topology evidence="1">Peripheral membrane protein</topology>
        <orientation evidence="1">Cytoplasmic side</orientation>
    </subcellularLocation>
</comment>
<evidence type="ECO:0000313" key="11">
    <source>
        <dbReference type="Proteomes" id="UP001318860"/>
    </source>
</evidence>
<accession>A0ABR0WAK5</accession>
<dbReference type="PANTHER" id="PTHR31083:SF5">
    <property type="entry name" value="PROTEIN SOSEKI 1"/>
    <property type="match status" value="1"/>
</dbReference>
<dbReference type="PANTHER" id="PTHR31083">
    <property type="entry name" value="UPSTREAM OF FLC PROTEIN (DUF966)"/>
    <property type="match status" value="1"/>
</dbReference>
<reference evidence="10 11" key="1">
    <citation type="journal article" date="2021" name="Comput. Struct. Biotechnol. J.">
        <title>De novo genome assembly of the potent medicinal plant Rehmannia glutinosa using nanopore technology.</title>
        <authorList>
            <person name="Ma L."/>
            <person name="Dong C."/>
            <person name="Song C."/>
            <person name="Wang X."/>
            <person name="Zheng X."/>
            <person name="Niu Y."/>
            <person name="Chen S."/>
            <person name="Feng W."/>
        </authorList>
    </citation>
    <scope>NUCLEOTIDE SEQUENCE [LARGE SCALE GENOMIC DNA]</scope>
    <source>
        <strain evidence="10">DH-2019</strain>
    </source>
</reference>
<evidence type="ECO:0000256" key="3">
    <source>
        <dbReference type="ARBA" id="ARBA00022475"/>
    </source>
</evidence>
<comment type="caution">
    <text evidence="10">The sequence shown here is derived from an EMBL/GenBank/DDBJ whole genome shotgun (WGS) entry which is preliminary data.</text>
</comment>
<evidence type="ECO:0000259" key="9">
    <source>
        <dbReference type="Pfam" id="PF06136"/>
    </source>
</evidence>
<name>A0ABR0WAK5_REHGL</name>
<protein>
    <recommendedName>
        <fullName evidence="9">SOSEKI DIX-like domain-containing protein</fullName>
    </recommendedName>
</protein>
<evidence type="ECO:0000256" key="5">
    <source>
        <dbReference type="ARBA" id="ARBA00023136"/>
    </source>
</evidence>
<dbReference type="Pfam" id="PF06136">
    <property type="entry name" value="SOK"/>
    <property type="match status" value="1"/>
</dbReference>
<sequence length="186" mass="21121">MEKQSGAEVRRLHIVYFLSRKGCTDHPHLIRVHHLSNSGVRLRDIKRWLGELRGKDMPESFAWSYKRRYKTGYVWQDLVDDDLVTPISDNEYVLQGSEISSTTNNTAVVMTNKKQSGNFSNMCLSNHRNNVHSAKLCKKEKLGGSDQWSNSKGCDGVKDSAKRKGQHREGKAPCAAYKPLNRPNCS</sequence>
<keyword evidence="5" id="KW-0472">Membrane</keyword>
<dbReference type="InterPro" id="IPR010369">
    <property type="entry name" value="SOK"/>
</dbReference>